<reference evidence="2 3" key="1">
    <citation type="submission" date="2019-05" db="EMBL/GenBank/DDBJ databases">
        <title>Sporisorium graminicola CBS 10092 draft sequencing and annotation.</title>
        <authorList>
            <person name="Solano-Gonzalez S."/>
            <person name="Caddick M.X."/>
            <person name="Darby A."/>
        </authorList>
    </citation>
    <scope>NUCLEOTIDE SEQUENCE [LARGE SCALE GENOMIC DNA]</scope>
    <source>
        <strain evidence="2 3">CBS 10092</strain>
    </source>
</reference>
<keyword evidence="3" id="KW-1185">Reference proteome</keyword>
<sequence length="854" mass="92839">MPSISDSDLVRDAKRVHWLPVPILTDAAAATAASSPEHSIDSLIEPDGMSTKTNKGLRNVKAKMQAVARFLSGSKRPVSDAATGVSDKGLPIAGQGVPSIVVACPRGDVVRKQAASRGDVPGTAKEVCVQVGATDGNVERPAIDSLRERLVAQQGIANRPPPPPPPTLPPLPLPKQRDFPPDVLQPMARPPIAVAAKKRYGNGLERGLGLARHGLPRTRTATPHPAHSPAVRLASRPLPPTPAVLPTLSTSLPIAEQQQAQHQPQPQRQQHQQRVCTSDQLPELGLCNHIRPCSEASSKNSENTIADSHVDANLRLERFPSLRRRADGMLLNANRLAEELDSLVTFTAQRRRRQQARSNASSATAAHVADSSNAALYHWRPSDKSARAISPFDHYLQQQQLNEKFQVAAGHTAEPSSLFVEDSSEELESVKRIQNWRVNIMQAPSVLSKVASAHSRCIAQDDGVSSHLTSISRSPLSKNSAAMGGREQKGKVKEAGSQTTSITQAHLIPKIDWDILRDMKVSGAKSVKSSDRQPPPISPLQLGTHHIARLSDSQFDRLARATERSPPSAPIPCEPSTLTVPGNSSRQHLHAAALPTTPTYLLPTHMTEDDRRTSLDTPATTLSVLEKKASQHIDTLDGMIRRHPDQMYRIFKNRPGLLLVVMLRYKVEERISAVPPVVDAAPLVDLAMSRDSTREAKGRDCLSLIEESLIDLRFDDERAEGQQKLQTDQSQYLSLQQRSAAVEQSTQSIDTSQHHTGALGNVGSLSRSPPIPSSSASINAYRTTTIVADEEVEVAELGSRGEAVLQEIILRFEKAGELCSVQQTLIALQDRLMNANTDCSRLRERLSVVSPESP</sequence>
<protein>
    <submittedName>
        <fullName evidence="2">Uncharacterized protein</fullName>
    </submittedName>
</protein>
<name>A0A4V6YEK8_9BASI</name>
<dbReference type="Proteomes" id="UP000306050">
    <property type="component" value="Chromosome SGRAM_8"/>
</dbReference>
<accession>A0A4V6YEK8</accession>
<feature type="compositionally biased region" description="Low complexity" evidence="1">
    <location>
        <begin position="256"/>
        <end position="274"/>
    </location>
</feature>
<evidence type="ECO:0000256" key="1">
    <source>
        <dbReference type="SAM" id="MobiDB-lite"/>
    </source>
</evidence>
<dbReference type="EMBL" id="SRRM01000021">
    <property type="protein sequence ID" value="TKY84869.1"/>
    <property type="molecule type" value="Genomic_DNA"/>
</dbReference>
<feature type="compositionally biased region" description="Low complexity" evidence="1">
    <location>
        <begin position="764"/>
        <end position="776"/>
    </location>
</feature>
<feature type="region of interest" description="Disordered" evidence="1">
    <location>
        <begin position="743"/>
        <end position="776"/>
    </location>
</feature>
<dbReference type="KEGG" id="sgra:EX895_005949"/>
<feature type="region of interest" description="Disordered" evidence="1">
    <location>
        <begin position="216"/>
        <end position="239"/>
    </location>
</feature>
<gene>
    <name evidence="2" type="ORF">EX895_005949</name>
</gene>
<feature type="region of interest" description="Disordered" evidence="1">
    <location>
        <begin position="560"/>
        <end position="583"/>
    </location>
</feature>
<feature type="region of interest" description="Disordered" evidence="1">
    <location>
        <begin position="256"/>
        <end position="275"/>
    </location>
</feature>
<feature type="compositionally biased region" description="Polar residues" evidence="1">
    <location>
        <begin position="468"/>
        <end position="480"/>
    </location>
</feature>
<feature type="region of interest" description="Disordered" evidence="1">
    <location>
        <begin position="155"/>
        <end position="181"/>
    </location>
</feature>
<comment type="caution">
    <text evidence="2">The sequence shown here is derived from an EMBL/GenBank/DDBJ whole genome shotgun (WGS) entry which is preliminary data.</text>
</comment>
<proteinExistence type="predicted"/>
<evidence type="ECO:0000313" key="2">
    <source>
        <dbReference type="EMBL" id="TKY84869.1"/>
    </source>
</evidence>
<organism evidence="2 3">
    <name type="scientific">Sporisorium graminicola</name>
    <dbReference type="NCBI Taxonomy" id="280036"/>
    <lineage>
        <taxon>Eukaryota</taxon>
        <taxon>Fungi</taxon>
        <taxon>Dikarya</taxon>
        <taxon>Basidiomycota</taxon>
        <taxon>Ustilaginomycotina</taxon>
        <taxon>Ustilaginomycetes</taxon>
        <taxon>Ustilaginales</taxon>
        <taxon>Ustilaginaceae</taxon>
        <taxon>Sporisorium</taxon>
    </lineage>
</organism>
<evidence type="ECO:0000313" key="3">
    <source>
        <dbReference type="Proteomes" id="UP000306050"/>
    </source>
</evidence>
<dbReference type="GeneID" id="40728844"/>
<feature type="compositionally biased region" description="Pro residues" evidence="1">
    <location>
        <begin position="159"/>
        <end position="173"/>
    </location>
</feature>
<feature type="region of interest" description="Disordered" evidence="1">
    <location>
        <begin position="468"/>
        <end position="501"/>
    </location>
</feature>
<dbReference type="OrthoDB" id="2552656at2759"/>
<dbReference type="RefSeq" id="XP_029736854.1">
    <property type="nucleotide sequence ID" value="XM_029886541.1"/>
</dbReference>
<dbReference type="AlphaFoldDB" id="A0A4V6YEK8"/>
<feature type="compositionally biased region" description="Polar residues" evidence="1">
    <location>
        <begin position="743"/>
        <end position="755"/>
    </location>
</feature>
<feature type="region of interest" description="Disordered" evidence="1">
    <location>
        <begin position="524"/>
        <end position="543"/>
    </location>
</feature>